<accession>A0A1H2V9J7</accession>
<keyword evidence="2" id="KW-1185">Reference proteome</keyword>
<evidence type="ECO:0000313" key="2">
    <source>
        <dbReference type="Proteomes" id="UP000243778"/>
    </source>
</evidence>
<dbReference type="EMBL" id="FNNU01000002">
    <property type="protein sequence ID" value="SDW64975.1"/>
    <property type="molecule type" value="Genomic_DNA"/>
</dbReference>
<organism evidence="1 2">
    <name type="scientific">Pseudomonas kuykendallii</name>
    <dbReference type="NCBI Taxonomy" id="1007099"/>
    <lineage>
        <taxon>Bacteria</taxon>
        <taxon>Pseudomonadati</taxon>
        <taxon>Pseudomonadota</taxon>
        <taxon>Gammaproteobacteria</taxon>
        <taxon>Pseudomonadales</taxon>
        <taxon>Pseudomonadaceae</taxon>
        <taxon>Pseudomonas</taxon>
    </lineage>
</organism>
<protein>
    <submittedName>
        <fullName evidence="1">Uncharacterized protein</fullName>
    </submittedName>
</protein>
<sequence>MAIPVHRLAQATAVALQRWRNPNPDCATGNDPRSSDNGLLLLFHGSLAHAADYAWQNAGRTLVDKTYLRILFSGAALDYQGLSADELAARLDSFIREQLVPRWVALTENAEAEPPGRLIESLEAGLFGEPGNGEVGSQILFWLCPRLPLLPKNHAGLRGLELLADGQLGLDASDYQHACAALLKEMPVLPAPRQFAGNPDEQRRVRQLIENSDWWRRRVLAQWLEQLGGGPA</sequence>
<dbReference type="AlphaFoldDB" id="A0A1H2V9J7"/>
<dbReference type="RefSeq" id="WP_312205990.1">
    <property type="nucleotide sequence ID" value="NZ_DALYZG010000003.1"/>
</dbReference>
<evidence type="ECO:0000313" key="1">
    <source>
        <dbReference type="EMBL" id="SDW64975.1"/>
    </source>
</evidence>
<proteinExistence type="predicted"/>
<name>A0A1H2V9J7_9PSED</name>
<dbReference type="Proteomes" id="UP000243778">
    <property type="component" value="Unassembled WGS sequence"/>
</dbReference>
<reference evidence="2" key="1">
    <citation type="submission" date="2016-10" db="EMBL/GenBank/DDBJ databases">
        <authorList>
            <person name="Varghese N."/>
            <person name="Submissions S."/>
        </authorList>
    </citation>
    <scope>NUCLEOTIDE SEQUENCE [LARGE SCALE GENOMIC DNA]</scope>
    <source>
        <strain evidence="2">NRRL B-59562</strain>
    </source>
</reference>
<gene>
    <name evidence="1" type="ORF">SAMN05216287_1172</name>
</gene>